<comment type="caution">
    <text evidence="4">The sequence shown here is derived from an EMBL/GenBank/DDBJ whole genome shotgun (WGS) entry which is preliminary data.</text>
</comment>
<evidence type="ECO:0000259" key="3">
    <source>
        <dbReference type="PROSITE" id="PS50832"/>
    </source>
</evidence>
<dbReference type="EMBL" id="JACMSC010000002">
    <property type="protein sequence ID" value="KAG6532388.1"/>
    <property type="molecule type" value="Genomic_DNA"/>
</dbReference>
<proteinExistence type="inferred from homology"/>
<protein>
    <recommendedName>
        <fullName evidence="3">S1-like domain-containing protein</fullName>
    </recommendedName>
</protein>
<evidence type="ECO:0000313" key="4">
    <source>
        <dbReference type="EMBL" id="KAG6532388.1"/>
    </source>
</evidence>
<dbReference type="GO" id="GO:0003723">
    <property type="term" value="F:RNA binding"/>
    <property type="evidence" value="ECO:0007669"/>
    <property type="project" value="InterPro"/>
</dbReference>
<dbReference type="SMART" id="SM00652">
    <property type="entry name" value="eIF1a"/>
    <property type="match status" value="1"/>
</dbReference>
<evidence type="ECO:0000313" key="5">
    <source>
        <dbReference type="Proteomes" id="UP000734854"/>
    </source>
</evidence>
<organism evidence="4 5">
    <name type="scientific">Zingiber officinale</name>
    <name type="common">Ginger</name>
    <name type="synonym">Amomum zingiber</name>
    <dbReference type="NCBI Taxonomy" id="94328"/>
    <lineage>
        <taxon>Eukaryota</taxon>
        <taxon>Viridiplantae</taxon>
        <taxon>Streptophyta</taxon>
        <taxon>Embryophyta</taxon>
        <taxon>Tracheophyta</taxon>
        <taxon>Spermatophyta</taxon>
        <taxon>Magnoliopsida</taxon>
        <taxon>Liliopsida</taxon>
        <taxon>Zingiberales</taxon>
        <taxon>Zingiberaceae</taxon>
        <taxon>Zingiber</taxon>
    </lineage>
</organism>
<dbReference type="InterPro" id="IPR006196">
    <property type="entry name" value="RNA-binding_domain_S1_IF1"/>
</dbReference>
<dbReference type="Pfam" id="PF01176">
    <property type="entry name" value="eIF-1a"/>
    <property type="match status" value="1"/>
</dbReference>
<keyword evidence="5" id="KW-1185">Reference proteome</keyword>
<name>A0A8J5HRX2_ZINOF</name>
<keyword evidence="2" id="KW-0396">Initiation factor</keyword>
<reference evidence="4 5" key="1">
    <citation type="submission" date="2020-08" db="EMBL/GenBank/DDBJ databases">
        <title>Plant Genome Project.</title>
        <authorList>
            <person name="Zhang R.-G."/>
        </authorList>
    </citation>
    <scope>NUCLEOTIDE SEQUENCE [LARGE SCALE GENOMIC DNA]</scope>
    <source>
        <tissue evidence="4">Rhizome</tissue>
    </source>
</reference>
<dbReference type="InterPro" id="IPR001253">
    <property type="entry name" value="TIF_eIF-1A"/>
</dbReference>
<evidence type="ECO:0000256" key="2">
    <source>
        <dbReference type="PROSITE-ProRule" id="PRU00181"/>
    </source>
</evidence>
<sequence length="145" mass="16555">MHKKVWIAAGDIILVCLRDYQDDKADIIFKYMPDEAHLLKAYGELPENIRLNEGIGGLDEEDEGGADDFIESWMVKRKKDFQKMEKVHDWLVNILEGLGLHAGVFNPAEQKQIVDCIYAFQKKGRNGELRAEEMDARTSMATLQA</sequence>
<dbReference type="InterPro" id="IPR012340">
    <property type="entry name" value="NA-bd_OB-fold"/>
</dbReference>
<feature type="domain" description="S1-like" evidence="3">
    <location>
        <begin position="1"/>
        <end position="32"/>
    </location>
</feature>
<gene>
    <name evidence="4" type="ORF">ZIOFF_006228</name>
</gene>
<accession>A0A8J5HRX2</accession>
<keyword evidence="2" id="KW-0648">Protein biosynthesis</keyword>
<dbReference type="Gene3D" id="2.60.120.590">
    <property type="entry name" value="Alpha-ketoglutarate-dependent dioxygenase AlkB-like"/>
    <property type="match status" value="1"/>
</dbReference>
<dbReference type="Gene3D" id="2.40.50.140">
    <property type="entry name" value="Nucleic acid-binding proteins"/>
    <property type="match status" value="1"/>
</dbReference>
<dbReference type="InterPro" id="IPR037151">
    <property type="entry name" value="AlkB-like_sf"/>
</dbReference>
<evidence type="ECO:0000256" key="1">
    <source>
        <dbReference type="ARBA" id="ARBA00007879"/>
    </source>
</evidence>
<dbReference type="PROSITE" id="PS50832">
    <property type="entry name" value="S1_IF1_TYPE"/>
    <property type="match status" value="1"/>
</dbReference>
<dbReference type="SUPFAM" id="SSF50249">
    <property type="entry name" value="Nucleic acid-binding proteins"/>
    <property type="match status" value="1"/>
</dbReference>
<dbReference type="AlphaFoldDB" id="A0A8J5HRX2"/>
<comment type="similarity">
    <text evidence="1">Belongs to the alkB family.</text>
</comment>
<dbReference type="PANTHER" id="PTHR21668">
    <property type="entry name" value="EIF-1A"/>
    <property type="match status" value="1"/>
</dbReference>
<dbReference type="GO" id="GO:0003743">
    <property type="term" value="F:translation initiation factor activity"/>
    <property type="evidence" value="ECO:0007669"/>
    <property type="project" value="UniProtKB-UniRule"/>
</dbReference>
<dbReference type="Proteomes" id="UP000734854">
    <property type="component" value="Unassembled WGS sequence"/>
</dbReference>